<evidence type="ECO:0000256" key="4">
    <source>
        <dbReference type="SAM" id="Phobius"/>
    </source>
</evidence>
<evidence type="ECO:0000256" key="1">
    <source>
        <dbReference type="ARBA" id="ARBA00005278"/>
    </source>
</evidence>
<feature type="region of interest" description="Disordered" evidence="3">
    <location>
        <begin position="196"/>
        <end position="232"/>
    </location>
</feature>
<feature type="transmembrane region" description="Helical" evidence="4">
    <location>
        <begin position="583"/>
        <end position="607"/>
    </location>
</feature>
<dbReference type="InterPro" id="IPR050768">
    <property type="entry name" value="UPF0353/GerABKA_families"/>
</dbReference>
<evidence type="ECO:0000313" key="5">
    <source>
        <dbReference type="EMBL" id="MBB5148438.1"/>
    </source>
</evidence>
<gene>
    <name evidence="5" type="ORF">HNR36_000824</name>
</gene>
<dbReference type="EMBL" id="JACHGZ010000006">
    <property type="protein sequence ID" value="MBB5148438.1"/>
    <property type="molecule type" value="Genomic_DNA"/>
</dbReference>
<dbReference type="PANTHER" id="PTHR22550">
    <property type="entry name" value="SPORE GERMINATION PROTEIN"/>
    <property type="match status" value="1"/>
</dbReference>
<feature type="compositionally biased region" description="Basic residues" evidence="3">
    <location>
        <begin position="1"/>
        <end position="14"/>
    </location>
</feature>
<feature type="compositionally biased region" description="Polar residues" evidence="3">
    <location>
        <begin position="62"/>
        <end position="80"/>
    </location>
</feature>
<dbReference type="PANTHER" id="PTHR22550:SF5">
    <property type="entry name" value="LEUCINE ZIPPER PROTEIN 4"/>
    <property type="match status" value="1"/>
</dbReference>
<feature type="region of interest" description="Disordered" evidence="3">
    <location>
        <begin position="1"/>
        <end position="23"/>
    </location>
</feature>
<keyword evidence="4" id="KW-0812">Transmembrane</keyword>
<dbReference type="RefSeq" id="WP_247595835.1">
    <property type="nucleotide sequence ID" value="NZ_JAAXPW010000007.1"/>
</dbReference>
<evidence type="ECO:0000313" key="6">
    <source>
        <dbReference type="Proteomes" id="UP000557217"/>
    </source>
</evidence>
<dbReference type="Proteomes" id="UP000557217">
    <property type="component" value="Unassembled WGS sequence"/>
</dbReference>
<feature type="region of interest" description="Disordered" evidence="3">
    <location>
        <begin position="62"/>
        <end position="86"/>
    </location>
</feature>
<protein>
    <submittedName>
        <fullName evidence="5">Spore germination protein</fullName>
    </submittedName>
</protein>
<evidence type="ECO:0000256" key="3">
    <source>
        <dbReference type="SAM" id="MobiDB-lite"/>
    </source>
</evidence>
<proteinExistence type="inferred from homology"/>
<feature type="compositionally biased region" description="Polar residues" evidence="3">
    <location>
        <begin position="219"/>
        <end position="232"/>
    </location>
</feature>
<organism evidence="5 6">
    <name type="scientific">Ureibacillus thermosphaericus</name>
    <dbReference type="NCBI Taxonomy" id="51173"/>
    <lineage>
        <taxon>Bacteria</taxon>
        <taxon>Bacillati</taxon>
        <taxon>Bacillota</taxon>
        <taxon>Bacilli</taxon>
        <taxon>Bacillales</taxon>
        <taxon>Caryophanaceae</taxon>
        <taxon>Ureibacillus</taxon>
    </lineage>
</organism>
<accession>A0A840PW94</accession>
<dbReference type="InterPro" id="IPR004995">
    <property type="entry name" value="Spore_Ger"/>
</dbReference>
<dbReference type="GO" id="GO:0009847">
    <property type="term" value="P:spore germination"/>
    <property type="evidence" value="ECO:0007669"/>
    <property type="project" value="InterPro"/>
</dbReference>
<dbReference type="Pfam" id="PF03323">
    <property type="entry name" value="GerA"/>
    <property type="match status" value="1"/>
</dbReference>
<feature type="transmembrane region" description="Helical" evidence="4">
    <location>
        <begin position="502"/>
        <end position="524"/>
    </location>
</feature>
<dbReference type="AlphaFoldDB" id="A0A840PW94"/>
<comment type="caution">
    <text evidence="5">The sequence shown here is derived from an EMBL/GenBank/DDBJ whole genome shotgun (WGS) entry which is preliminary data.</text>
</comment>
<feature type="transmembrane region" description="Helical" evidence="4">
    <location>
        <begin position="627"/>
        <end position="653"/>
    </location>
</feature>
<feature type="region of interest" description="Disordered" evidence="3">
    <location>
        <begin position="109"/>
        <end position="155"/>
    </location>
</feature>
<keyword evidence="2 4" id="KW-0472">Membrane</keyword>
<comment type="similarity">
    <text evidence="1">Belongs to the GerABKA family.</text>
</comment>
<sequence>MRRFYRKVPRKNSTNKHQNSINTQHTQNDINGIQQEINVQQCQCNPQFQQNQKAQHIQGTRNNLNNENVGSQHSQDYQHTQSSIQSNQNIQFQQSIQCQCHLKNHQLQNQTQTQNHNQSQDNVQSQNQKTSQNQSPSLKQNGNANSNATQTNNQNVSMEIHVPIYKKMNNNIEFIRRLLGNPDDLVIRELTLETFNDNHENEQGDCPSSRSGHDDGNLPIQTLSDPENNDSKINQLNIIDERPLEKAKQKKQKIHCSILYLSGLSNTNIINDNILKTLQRKTNEFNGDILDQIYQEIIAVTETKRVNTLEQVVHALLSGRSIFLIDGKMTALDMGTAGSEKRALDEPQSEALIRGPRLAFIESIETNLTLIRRELKDPNLRFKMHEVGRRSKQKIAVCYVEGIVNPDILDEVNRRLKTIDIDFAPDSGVIEQWIEDSFLSPFPQLLDTERPDRVSYNLMQGKVAILVDGSPFALIAPISFVDAFLTIEDFSQRWIIATSMRLLRYFSMFIALFLPGLYVALISFHPGMLPTQLTISIAATREGGPLPAIVEVLLMAVTFEILQEASIRLPKVIGQTVGIVGGIVIGDVAVSAGIVGPALVIVTSLTAMSSFTIPNYSMSIGLRILRFIFVIAASIFGLYGIILVLIMICIHIVNLKSMGTPYSGPFAPYFIDALKNTFIRAPIMTLKKRPPYLEPIDDQKVNSGGQRQ</sequence>
<evidence type="ECO:0000256" key="2">
    <source>
        <dbReference type="ARBA" id="ARBA00023136"/>
    </source>
</evidence>
<keyword evidence="4" id="KW-1133">Transmembrane helix</keyword>
<dbReference type="GO" id="GO:0016020">
    <property type="term" value="C:membrane"/>
    <property type="evidence" value="ECO:0007669"/>
    <property type="project" value="InterPro"/>
</dbReference>
<name>A0A840PW94_URETH</name>
<reference evidence="5 6" key="1">
    <citation type="submission" date="2020-08" db="EMBL/GenBank/DDBJ databases">
        <title>Genomic Encyclopedia of Type Strains, Phase IV (KMG-IV): sequencing the most valuable type-strain genomes for metagenomic binning, comparative biology and taxonomic classification.</title>
        <authorList>
            <person name="Goeker M."/>
        </authorList>
    </citation>
    <scope>NUCLEOTIDE SEQUENCE [LARGE SCALE GENOMIC DNA]</scope>
    <source>
        <strain evidence="5 6">DSM 10633</strain>
    </source>
</reference>
<keyword evidence="6" id="KW-1185">Reference proteome</keyword>